<keyword evidence="6" id="KW-0769">Symport</keyword>
<keyword evidence="8" id="KW-0915">Sodium</keyword>
<feature type="transmembrane region" description="Helical" evidence="14">
    <location>
        <begin position="182"/>
        <end position="202"/>
    </location>
</feature>
<comment type="subcellular location">
    <subcellularLocation>
        <location evidence="1">Cell membrane</location>
        <topology evidence="1">Multi-pass membrane protein</topology>
    </subcellularLocation>
</comment>
<feature type="transmembrane region" description="Helical" evidence="14">
    <location>
        <begin position="422"/>
        <end position="441"/>
    </location>
</feature>
<gene>
    <name evidence="15" type="ORF">SAMN03080599_01074</name>
</gene>
<reference evidence="15 16" key="1">
    <citation type="submission" date="2016-10" db="EMBL/GenBank/DDBJ databases">
        <authorList>
            <person name="de Groot N.N."/>
        </authorList>
    </citation>
    <scope>NUCLEOTIDE SEQUENCE [LARGE SCALE GENOMIC DNA]</scope>
    <source>
        <strain evidence="15 16">DSM 2784</strain>
    </source>
</reference>
<dbReference type="Gene3D" id="1.20.1730.10">
    <property type="entry name" value="Sodium/glucose cotransporter"/>
    <property type="match status" value="1"/>
</dbReference>
<dbReference type="AlphaFoldDB" id="A0A1G5RVE8"/>
<feature type="transmembrane region" description="Helical" evidence="14">
    <location>
        <begin position="447"/>
        <end position="468"/>
    </location>
</feature>
<dbReference type="RefSeq" id="WP_092589879.1">
    <property type="nucleotide sequence ID" value="NZ_FMWL01000004.1"/>
</dbReference>
<dbReference type="Pfam" id="PF00474">
    <property type="entry name" value="SSF"/>
    <property type="match status" value="1"/>
</dbReference>
<keyword evidence="3" id="KW-0813">Transport</keyword>
<keyword evidence="10 14" id="KW-0472">Membrane</keyword>
<evidence type="ECO:0000256" key="2">
    <source>
        <dbReference type="ARBA" id="ARBA00006434"/>
    </source>
</evidence>
<dbReference type="PANTHER" id="PTHR48086">
    <property type="entry name" value="SODIUM/PROLINE SYMPORTER-RELATED"/>
    <property type="match status" value="1"/>
</dbReference>
<organism evidence="15 16">
    <name type="scientific">Acidaminobacter hydrogenoformans DSM 2784</name>
    <dbReference type="NCBI Taxonomy" id="1120920"/>
    <lineage>
        <taxon>Bacteria</taxon>
        <taxon>Bacillati</taxon>
        <taxon>Bacillota</taxon>
        <taxon>Clostridia</taxon>
        <taxon>Peptostreptococcales</taxon>
        <taxon>Acidaminobacteraceae</taxon>
        <taxon>Acidaminobacter</taxon>
    </lineage>
</organism>
<keyword evidence="11" id="KW-0739">Sodium transport</keyword>
<keyword evidence="9" id="KW-0406">Ion transport</keyword>
<evidence type="ECO:0000313" key="16">
    <source>
        <dbReference type="Proteomes" id="UP000199208"/>
    </source>
</evidence>
<name>A0A1G5RVE8_9FIRM</name>
<dbReference type="InterPro" id="IPR038377">
    <property type="entry name" value="Na/Glc_symporter_sf"/>
</dbReference>
<evidence type="ECO:0000256" key="9">
    <source>
        <dbReference type="ARBA" id="ARBA00023065"/>
    </source>
</evidence>
<dbReference type="EMBL" id="FMWL01000004">
    <property type="protein sequence ID" value="SCZ78115.1"/>
    <property type="molecule type" value="Genomic_DNA"/>
</dbReference>
<accession>A0A1G5RVE8</accession>
<keyword evidence="4" id="KW-1003">Cell membrane</keyword>
<keyword evidence="16" id="KW-1185">Reference proteome</keyword>
<feature type="transmembrane region" description="Helical" evidence="14">
    <location>
        <begin position="42"/>
        <end position="62"/>
    </location>
</feature>
<proteinExistence type="inferred from homology"/>
<dbReference type="Proteomes" id="UP000199208">
    <property type="component" value="Unassembled WGS sequence"/>
</dbReference>
<evidence type="ECO:0000256" key="14">
    <source>
        <dbReference type="SAM" id="Phobius"/>
    </source>
</evidence>
<dbReference type="InterPro" id="IPR050277">
    <property type="entry name" value="Sodium:Solute_Symporter"/>
</dbReference>
<evidence type="ECO:0000256" key="12">
    <source>
        <dbReference type="ARBA" id="ARBA00033708"/>
    </source>
</evidence>
<feature type="transmembrane region" description="Helical" evidence="14">
    <location>
        <begin position="319"/>
        <end position="344"/>
    </location>
</feature>
<evidence type="ECO:0000313" key="15">
    <source>
        <dbReference type="EMBL" id="SCZ78115.1"/>
    </source>
</evidence>
<feature type="transmembrane region" description="Helical" evidence="14">
    <location>
        <begin position="116"/>
        <end position="136"/>
    </location>
</feature>
<comment type="similarity">
    <text evidence="2 13">Belongs to the sodium:solute symporter (SSF) (TC 2.A.21) family.</text>
</comment>
<dbReference type="CDD" id="cd10322">
    <property type="entry name" value="SLC5sbd"/>
    <property type="match status" value="1"/>
</dbReference>
<evidence type="ECO:0000256" key="5">
    <source>
        <dbReference type="ARBA" id="ARBA00022692"/>
    </source>
</evidence>
<feature type="transmembrane region" description="Helical" evidence="14">
    <location>
        <begin position="399"/>
        <end position="415"/>
    </location>
</feature>
<keyword evidence="5 14" id="KW-0812">Transmembrane</keyword>
<evidence type="ECO:0000256" key="6">
    <source>
        <dbReference type="ARBA" id="ARBA00022847"/>
    </source>
</evidence>
<dbReference type="GO" id="GO:0015293">
    <property type="term" value="F:symporter activity"/>
    <property type="evidence" value="ECO:0007669"/>
    <property type="project" value="UniProtKB-KW"/>
</dbReference>
<feature type="transmembrane region" description="Helical" evidence="14">
    <location>
        <begin position="273"/>
        <end position="294"/>
    </location>
</feature>
<sequence length="503" mass="54069">MITIVATILFSLVLIGVGIFANQKNEQTNDGFFLGSRSIGSFATIMTLIFSIWSTLAFYGVVGEGYINGVGSLGIAQGIFWGSSLLVIVGYRLWMIGKKYGFSTPGDFFGERYYSNFFRIVTAVGLIFFTMPYIGLQLSGLGSGLNGAANVPVLVGTVSIALVLLIFVSVGGMRSVAWTDAVQGVVFTVIVLVALLVLFISMPEPLTVVAQKAAEARPGLNGYPGPNNLYSPVLTLHLAITIGSFVVWPHIFIRFFIAKSKETYKTLATVYPLYEVLCMVPLLLIGIIIIPYLFGGGLSPLEAQMSIHQAINTIKGGSILGAGIFLAAFAAAMSTASSQLLACSNMFTSDLYTRFLNKKASDKKIVFMGRAAIVVFVIISTAFGLYWPHVFSTATRFATPGYAQLFPPLIAGLFWKRANREGAIAGTLGGFLILVLFSLVWPNPLKITALIWSMIANVALLVGVSLVTPAPSKEIVEKFHDSVTEELFGRKKRPSGAAKANQA</sequence>
<keyword evidence="7 14" id="KW-1133">Transmembrane helix</keyword>
<dbReference type="InterPro" id="IPR001734">
    <property type="entry name" value="Na/solute_symporter"/>
</dbReference>
<dbReference type="OrthoDB" id="9766407at2"/>
<evidence type="ECO:0000256" key="3">
    <source>
        <dbReference type="ARBA" id="ARBA00022448"/>
    </source>
</evidence>
<comment type="catalytic activity">
    <reaction evidence="12">
        <text>L-proline(in) + Na(+)(in) = L-proline(out) + Na(+)(out)</text>
        <dbReference type="Rhea" id="RHEA:28967"/>
        <dbReference type="ChEBI" id="CHEBI:29101"/>
        <dbReference type="ChEBI" id="CHEBI:60039"/>
    </reaction>
</comment>
<evidence type="ECO:0000256" key="10">
    <source>
        <dbReference type="ARBA" id="ARBA00023136"/>
    </source>
</evidence>
<dbReference type="PROSITE" id="PS50283">
    <property type="entry name" value="NA_SOLUT_SYMP_3"/>
    <property type="match status" value="1"/>
</dbReference>
<dbReference type="GO" id="GO:0005886">
    <property type="term" value="C:plasma membrane"/>
    <property type="evidence" value="ECO:0007669"/>
    <property type="project" value="UniProtKB-SubCell"/>
</dbReference>
<evidence type="ECO:0000256" key="1">
    <source>
        <dbReference type="ARBA" id="ARBA00004651"/>
    </source>
</evidence>
<feature type="transmembrane region" description="Helical" evidence="14">
    <location>
        <begin position="74"/>
        <end position="95"/>
    </location>
</feature>
<feature type="transmembrane region" description="Helical" evidence="14">
    <location>
        <begin position="148"/>
        <end position="170"/>
    </location>
</feature>
<evidence type="ECO:0000256" key="11">
    <source>
        <dbReference type="ARBA" id="ARBA00023201"/>
    </source>
</evidence>
<evidence type="ECO:0000256" key="13">
    <source>
        <dbReference type="RuleBase" id="RU362091"/>
    </source>
</evidence>
<dbReference type="GO" id="GO:0006814">
    <property type="term" value="P:sodium ion transport"/>
    <property type="evidence" value="ECO:0007669"/>
    <property type="project" value="UniProtKB-KW"/>
</dbReference>
<evidence type="ECO:0000256" key="4">
    <source>
        <dbReference type="ARBA" id="ARBA00022475"/>
    </source>
</evidence>
<dbReference type="PANTHER" id="PTHR48086:SF3">
    <property type="entry name" value="SODIUM_PROLINE SYMPORTER"/>
    <property type="match status" value="1"/>
</dbReference>
<feature type="transmembrane region" description="Helical" evidence="14">
    <location>
        <begin position="229"/>
        <end position="252"/>
    </location>
</feature>
<protein>
    <submittedName>
        <fullName evidence="15">Solute:Na+ symporter, SSS family</fullName>
    </submittedName>
</protein>
<feature type="transmembrane region" description="Helical" evidence="14">
    <location>
        <begin position="365"/>
        <end position="387"/>
    </location>
</feature>
<feature type="transmembrane region" description="Helical" evidence="14">
    <location>
        <begin position="6"/>
        <end position="22"/>
    </location>
</feature>
<evidence type="ECO:0000256" key="7">
    <source>
        <dbReference type="ARBA" id="ARBA00022989"/>
    </source>
</evidence>
<dbReference type="STRING" id="1120920.SAMN03080599_01074"/>
<evidence type="ECO:0000256" key="8">
    <source>
        <dbReference type="ARBA" id="ARBA00023053"/>
    </source>
</evidence>